<geneLocation type="plasmid" evidence="1">
    <name>unnamed1</name>
</geneLocation>
<gene>
    <name evidence="1" type="ORF">ERICIII_04796</name>
</gene>
<protein>
    <submittedName>
        <fullName evidence="1">Phage transcriptional regulator, ArpU family</fullName>
    </submittedName>
</protein>
<proteinExistence type="predicted"/>
<organism evidence="1 2">
    <name type="scientific">Paenibacillus larvae subsp. larvae</name>
    <dbReference type="NCBI Taxonomy" id="147375"/>
    <lineage>
        <taxon>Bacteria</taxon>
        <taxon>Bacillati</taxon>
        <taxon>Bacillota</taxon>
        <taxon>Bacilli</taxon>
        <taxon>Bacillales</taxon>
        <taxon>Paenibacillaceae</taxon>
        <taxon>Paenibacillus</taxon>
    </lineage>
</organism>
<name>A0A2L1U7A0_9BACL</name>
<reference evidence="2" key="1">
    <citation type="submission" date="2017-02" db="EMBL/GenBank/DDBJ databases">
        <title>Delineation of Paenibacillus larvae strains originating from foulbrood outbreaks.</title>
        <authorList>
            <person name="Beims H."/>
            <person name="Bunk B."/>
            <person name="Sproeer C."/>
            <person name="Mohr K.I."/>
            <person name="Pradella S."/>
            <person name="Guenther G."/>
            <person name="Rohde M."/>
            <person name="von der Ohe W."/>
            <person name="Steinert M."/>
        </authorList>
    </citation>
    <scope>NUCLEOTIDE SEQUENCE [LARGE SCALE GENOMIC DNA]</scope>
    <source>
        <strain evidence="2">Eric_III</strain>
        <plasmid evidence="2">Plasmid unnamed1</plasmid>
    </source>
</reference>
<sequence>MTLAEPTKEQENLIIGHVCKKLKMYKKYLLCTQPKINNNFKLDEEHPHFNFLSNAEREAYKNIIFLYKKINRLHKDYRQIIHCYYLSDSPPSPVQMADLLHVGLSSFHRMRRRALLSLGYAMGYVTIDTDLINQ</sequence>
<evidence type="ECO:0000313" key="1">
    <source>
        <dbReference type="EMBL" id="AVF28800.1"/>
    </source>
</evidence>
<dbReference type="RefSeq" id="WP_104932827.1">
    <property type="nucleotide sequence ID" value="NZ_CP019656.1"/>
</dbReference>
<keyword evidence="1" id="KW-0614">Plasmid</keyword>
<dbReference type="AlphaFoldDB" id="A0A2L1U7A0"/>
<dbReference type="Proteomes" id="UP000239833">
    <property type="component" value="Plasmid unnamed1"/>
</dbReference>
<accession>A0A2L1U7A0</accession>
<dbReference type="EMBL" id="CP019656">
    <property type="protein sequence ID" value="AVF28800.1"/>
    <property type="molecule type" value="Genomic_DNA"/>
</dbReference>
<evidence type="ECO:0000313" key="2">
    <source>
        <dbReference type="Proteomes" id="UP000239833"/>
    </source>
</evidence>